<dbReference type="Proteomes" id="UP000011135">
    <property type="component" value="Unassembled WGS sequence"/>
</dbReference>
<feature type="signal peptide" evidence="1">
    <location>
        <begin position="1"/>
        <end position="19"/>
    </location>
</feature>
<dbReference type="RefSeq" id="WP_009577585.1">
    <property type="nucleotide sequence ID" value="NZ_AMZN01000002.1"/>
</dbReference>
<protein>
    <submittedName>
        <fullName evidence="2">Uncharacterized protein</fullName>
    </submittedName>
</protein>
<keyword evidence="3" id="KW-1185">Reference proteome</keyword>
<dbReference type="AlphaFoldDB" id="L8JYD6"/>
<organism evidence="2 3">
    <name type="scientific">Fulvivirga imtechensis AK7</name>
    <dbReference type="NCBI Taxonomy" id="1237149"/>
    <lineage>
        <taxon>Bacteria</taxon>
        <taxon>Pseudomonadati</taxon>
        <taxon>Bacteroidota</taxon>
        <taxon>Cytophagia</taxon>
        <taxon>Cytophagales</taxon>
        <taxon>Fulvivirgaceae</taxon>
        <taxon>Fulvivirga</taxon>
    </lineage>
</organism>
<comment type="caution">
    <text evidence="2">The sequence shown here is derived from an EMBL/GenBank/DDBJ whole genome shotgun (WGS) entry which is preliminary data.</text>
</comment>
<dbReference type="OrthoDB" id="660490at2"/>
<proteinExistence type="predicted"/>
<reference evidence="2 3" key="1">
    <citation type="submission" date="2012-12" db="EMBL/GenBank/DDBJ databases">
        <title>Genome assembly of Fulvivirga imtechensis AK7.</title>
        <authorList>
            <person name="Nupur N."/>
            <person name="Khatri I."/>
            <person name="Kumar R."/>
            <person name="Subramanian S."/>
            <person name="Pinnaka A."/>
        </authorList>
    </citation>
    <scope>NUCLEOTIDE SEQUENCE [LARGE SCALE GENOMIC DNA]</scope>
    <source>
        <strain evidence="2 3">AK7</strain>
    </source>
</reference>
<evidence type="ECO:0000313" key="2">
    <source>
        <dbReference type="EMBL" id="ELR73775.1"/>
    </source>
</evidence>
<dbReference type="eggNOG" id="COG0296">
    <property type="taxonomic scope" value="Bacteria"/>
</dbReference>
<sequence length="252" mass="27700">MKKLIYIIFLLGIGLESFAQSFSSDPASFTAEDAVTLTFDVTGTSLAGKSDIYLWSWIAEGCSSSCDAPTNINPASSATADAKMTQSESNPNVFTITIIPVDFFDKSPSEMKKIGVLAKGTDWSEGQTADYLLDIEPLTFVPTVDRKFPTKATANDVITLYLDQTLAENLDLKYELADFEVSITAFDSDGGQVGDTVTKDAVNEGDGIHYTRILPQFTFNADNIVSIKYRFISKDNNEVQSDEFSYEFLDLK</sequence>
<name>L8JYD6_9BACT</name>
<accession>L8JYD6</accession>
<keyword evidence="1" id="KW-0732">Signal</keyword>
<dbReference type="EMBL" id="AMZN01000002">
    <property type="protein sequence ID" value="ELR73775.1"/>
    <property type="molecule type" value="Genomic_DNA"/>
</dbReference>
<evidence type="ECO:0000313" key="3">
    <source>
        <dbReference type="Proteomes" id="UP000011135"/>
    </source>
</evidence>
<evidence type="ECO:0000256" key="1">
    <source>
        <dbReference type="SAM" id="SignalP"/>
    </source>
</evidence>
<gene>
    <name evidence="2" type="ORF">C900_01385</name>
</gene>
<feature type="chain" id="PRO_5003993555" evidence="1">
    <location>
        <begin position="20"/>
        <end position="252"/>
    </location>
</feature>
<dbReference type="STRING" id="1237149.C900_01385"/>